<proteinExistence type="predicted"/>
<evidence type="ECO:0000313" key="2">
    <source>
        <dbReference type="Proteomes" id="UP000741863"/>
    </source>
</evidence>
<comment type="caution">
    <text evidence="1">The sequence shown here is derived from an EMBL/GenBank/DDBJ whole genome shotgun (WGS) entry which is preliminary data.</text>
</comment>
<dbReference type="Pfam" id="PF04134">
    <property type="entry name" value="DCC1-like"/>
    <property type="match status" value="1"/>
</dbReference>
<gene>
    <name evidence="1" type="ORF">JOD17_001020</name>
</gene>
<dbReference type="RefSeq" id="WP_204695950.1">
    <property type="nucleotide sequence ID" value="NZ_JAFBEC010000002.1"/>
</dbReference>
<dbReference type="InterPro" id="IPR007263">
    <property type="entry name" value="DCC1-like"/>
</dbReference>
<name>A0ABS2P940_9BACL</name>
<sequence>MDSCVVFYDQKCTICQKTKRVIQTYDQFNHVKWVDLHEPELEQQYPFVQSTDLTKEMHVLINSTYVYRGFDGVIRLLEEHALLKYPMRIINMRPFNVIGKGLYRKIAENRPIIGQHCNHDQCKIDNS</sequence>
<reference evidence="1 2" key="1">
    <citation type="submission" date="2021-01" db="EMBL/GenBank/DDBJ databases">
        <title>Genomic Encyclopedia of Type Strains, Phase IV (KMG-IV): sequencing the most valuable type-strain genomes for metagenomic binning, comparative biology and taxonomic classification.</title>
        <authorList>
            <person name="Goeker M."/>
        </authorList>
    </citation>
    <scope>NUCLEOTIDE SEQUENCE [LARGE SCALE GENOMIC DNA]</scope>
    <source>
        <strain evidence="1 2">DSM 25540</strain>
    </source>
</reference>
<evidence type="ECO:0000313" key="1">
    <source>
        <dbReference type="EMBL" id="MBM7631928.1"/>
    </source>
</evidence>
<dbReference type="Proteomes" id="UP000741863">
    <property type="component" value="Unassembled WGS sequence"/>
</dbReference>
<organism evidence="1 2">
    <name type="scientific">Geomicrobium sediminis</name>
    <dbReference type="NCBI Taxonomy" id="1347788"/>
    <lineage>
        <taxon>Bacteria</taxon>
        <taxon>Bacillati</taxon>
        <taxon>Bacillota</taxon>
        <taxon>Bacilli</taxon>
        <taxon>Bacillales</taxon>
        <taxon>Geomicrobium</taxon>
    </lineage>
</organism>
<accession>A0ABS2P940</accession>
<keyword evidence="2" id="KW-1185">Reference proteome</keyword>
<dbReference type="EMBL" id="JAFBEC010000002">
    <property type="protein sequence ID" value="MBM7631928.1"/>
    <property type="molecule type" value="Genomic_DNA"/>
</dbReference>
<protein>
    <submittedName>
        <fullName evidence="1">DCC family thiol-disulfide oxidoreductase YuxK</fullName>
    </submittedName>
</protein>